<accession>A0A1G8IIW1</accession>
<dbReference type="GO" id="GO:0016491">
    <property type="term" value="F:oxidoreductase activity"/>
    <property type="evidence" value="ECO:0007669"/>
    <property type="project" value="InterPro"/>
</dbReference>
<name>A0A1G8IIW1_9NOCA</name>
<reference evidence="8 9" key="1">
    <citation type="submission" date="2016-10" db="EMBL/GenBank/DDBJ databases">
        <authorList>
            <person name="de Groot N.N."/>
        </authorList>
    </citation>
    <scope>NUCLEOTIDE SEQUENCE [LARGE SCALE GENOMIC DNA]</scope>
    <source>
        <strain evidence="8 9">DSM 44892</strain>
    </source>
</reference>
<evidence type="ECO:0000256" key="5">
    <source>
        <dbReference type="ARBA" id="ARBA00023284"/>
    </source>
</evidence>
<keyword evidence="3" id="KW-0812">Transmembrane</keyword>
<evidence type="ECO:0000313" key="9">
    <source>
        <dbReference type="Proteomes" id="UP000183263"/>
    </source>
</evidence>
<dbReference type="GO" id="GO:0030313">
    <property type="term" value="C:cell envelope"/>
    <property type="evidence" value="ECO:0007669"/>
    <property type="project" value="UniProtKB-SubCell"/>
</dbReference>
<evidence type="ECO:0000256" key="6">
    <source>
        <dbReference type="SAM" id="MobiDB-lite"/>
    </source>
</evidence>
<evidence type="ECO:0000256" key="4">
    <source>
        <dbReference type="ARBA" id="ARBA00023157"/>
    </source>
</evidence>
<organism evidence="8 9">
    <name type="scientific">Rhodococcus triatomae</name>
    <dbReference type="NCBI Taxonomy" id="300028"/>
    <lineage>
        <taxon>Bacteria</taxon>
        <taxon>Bacillati</taxon>
        <taxon>Actinomycetota</taxon>
        <taxon>Actinomycetes</taxon>
        <taxon>Mycobacteriales</taxon>
        <taxon>Nocardiaceae</taxon>
        <taxon>Rhodococcus</taxon>
    </lineage>
</organism>
<dbReference type="InterPro" id="IPR013766">
    <property type="entry name" value="Thioredoxin_domain"/>
</dbReference>
<keyword evidence="2" id="KW-0201">Cytochrome c-type biogenesis</keyword>
<dbReference type="InterPro" id="IPR017937">
    <property type="entry name" value="Thioredoxin_CS"/>
</dbReference>
<dbReference type="CDD" id="cd02966">
    <property type="entry name" value="TlpA_like_family"/>
    <property type="match status" value="1"/>
</dbReference>
<dbReference type="PROSITE" id="PS00194">
    <property type="entry name" value="THIOREDOXIN_1"/>
    <property type="match status" value="1"/>
</dbReference>
<dbReference type="InterPro" id="IPR050553">
    <property type="entry name" value="Thioredoxin_ResA/DsbE_sf"/>
</dbReference>
<dbReference type="AlphaFoldDB" id="A0A1G8IIW1"/>
<proteinExistence type="predicted"/>
<keyword evidence="9" id="KW-1185">Reference proteome</keyword>
<evidence type="ECO:0000256" key="3">
    <source>
        <dbReference type="ARBA" id="ARBA00022968"/>
    </source>
</evidence>
<dbReference type="InterPro" id="IPR013740">
    <property type="entry name" value="Redoxin"/>
</dbReference>
<keyword evidence="5" id="KW-0676">Redox-active center</keyword>
<gene>
    <name evidence="8" type="ORF">SAMN05444695_105292</name>
</gene>
<comment type="subcellular location">
    <subcellularLocation>
        <location evidence="1">Cell envelope</location>
    </subcellularLocation>
</comment>
<dbReference type="InterPro" id="IPR036249">
    <property type="entry name" value="Thioredoxin-like_sf"/>
</dbReference>
<dbReference type="Gene3D" id="3.40.30.10">
    <property type="entry name" value="Glutaredoxin"/>
    <property type="match status" value="1"/>
</dbReference>
<dbReference type="SUPFAM" id="SSF52833">
    <property type="entry name" value="Thioredoxin-like"/>
    <property type="match status" value="1"/>
</dbReference>
<keyword evidence="3" id="KW-0735">Signal-anchor</keyword>
<keyword evidence="8" id="KW-0413">Isomerase</keyword>
<feature type="region of interest" description="Disordered" evidence="6">
    <location>
        <begin position="29"/>
        <end position="48"/>
    </location>
</feature>
<protein>
    <submittedName>
        <fullName evidence="8">Thiol-disulfide isomerase or thioredoxin</fullName>
    </submittedName>
</protein>
<dbReference type="PANTHER" id="PTHR42852">
    <property type="entry name" value="THIOL:DISULFIDE INTERCHANGE PROTEIN DSBE"/>
    <property type="match status" value="1"/>
</dbReference>
<dbReference type="PANTHER" id="PTHR42852:SF6">
    <property type="entry name" value="THIOL:DISULFIDE INTERCHANGE PROTEIN DSBE"/>
    <property type="match status" value="1"/>
</dbReference>
<dbReference type="GO" id="GO:0016853">
    <property type="term" value="F:isomerase activity"/>
    <property type="evidence" value="ECO:0007669"/>
    <property type="project" value="UniProtKB-KW"/>
</dbReference>
<evidence type="ECO:0000256" key="2">
    <source>
        <dbReference type="ARBA" id="ARBA00022748"/>
    </source>
</evidence>
<evidence type="ECO:0000313" key="8">
    <source>
        <dbReference type="EMBL" id="SDI18701.1"/>
    </source>
</evidence>
<dbReference type="Proteomes" id="UP000183263">
    <property type="component" value="Unassembled WGS sequence"/>
</dbReference>
<dbReference type="Pfam" id="PF08534">
    <property type="entry name" value="Redoxin"/>
    <property type="match status" value="1"/>
</dbReference>
<feature type="domain" description="Thioredoxin" evidence="7">
    <location>
        <begin position="73"/>
        <end position="214"/>
    </location>
</feature>
<dbReference type="EMBL" id="FNDN01000005">
    <property type="protein sequence ID" value="SDI18701.1"/>
    <property type="molecule type" value="Genomic_DNA"/>
</dbReference>
<sequence length="217" mass="22355">MSNSARWSLVALVMVAALVVAIWPRGEDEASSYDDRFGQTGRTPVGEVDADPSTLTALRADAALEACPEPGTAGAGAALAGITLSCLADGTPVDLADALAGRPALVNLWAYWCAPCAEELPYLQEFSARAGDAVTVLTVHSDPNETEALGRLVAYDVSLSGVQDPSGRVRAAVSAPPVLPVSVLVRADGTVAKVLPQPFHSVDEIADAVDEHLGVAV</sequence>
<evidence type="ECO:0000259" key="7">
    <source>
        <dbReference type="PROSITE" id="PS51352"/>
    </source>
</evidence>
<evidence type="ECO:0000256" key="1">
    <source>
        <dbReference type="ARBA" id="ARBA00004196"/>
    </source>
</evidence>
<dbReference type="GO" id="GO:0017004">
    <property type="term" value="P:cytochrome complex assembly"/>
    <property type="evidence" value="ECO:0007669"/>
    <property type="project" value="UniProtKB-KW"/>
</dbReference>
<dbReference type="PROSITE" id="PS51352">
    <property type="entry name" value="THIOREDOXIN_2"/>
    <property type="match status" value="1"/>
</dbReference>
<keyword evidence="4" id="KW-1015">Disulfide bond</keyword>